<proteinExistence type="predicted"/>
<evidence type="ECO:0000313" key="2">
    <source>
        <dbReference type="Proteomes" id="UP000197138"/>
    </source>
</evidence>
<sequence>MNRFNYLKEEILSRIWPPAELLVTRFIATLEALKLNARGPYAVRRTKHPSPMKLVSSSVERSAFPRVKSTASGSQKQLFHDKRVIEIDSPPWDITDDCITPVGETGVAETTADTSSLNSKSTVTNKINLDDDPDLDAAEFQVLSQLKDFLDGTPKATDMIRPTDDTIDVAKETIKEFLFRHFFTDEVPNHMDIMNAAYTLSFADSLSKEQKEFWKHFEMEFLGLSSSYEAGFSTLNEAEKTMETRDSEAD</sequence>
<comment type="caution">
    <text evidence="1">The sequence shown here is derived from an EMBL/GenBank/DDBJ whole genome shotgun (WGS) entry which is preliminary data.</text>
</comment>
<dbReference type="Proteomes" id="UP000197138">
    <property type="component" value="Unassembled WGS sequence"/>
</dbReference>
<organism evidence="1 2">
    <name type="scientific">Punica granatum</name>
    <name type="common">Pomegranate</name>
    <dbReference type="NCBI Taxonomy" id="22663"/>
    <lineage>
        <taxon>Eukaryota</taxon>
        <taxon>Viridiplantae</taxon>
        <taxon>Streptophyta</taxon>
        <taxon>Embryophyta</taxon>
        <taxon>Tracheophyta</taxon>
        <taxon>Spermatophyta</taxon>
        <taxon>Magnoliopsida</taxon>
        <taxon>eudicotyledons</taxon>
        <taxon>Gunneridae</taxon>
        <taxon>Pentapetalae</taxon>
        <taxon>rosids</taxon>
        <taxon>malvids</taxon>
        <taxon>Myrtales</taxon>
        <taxon>Lythraceae</taxon>
        <taxon>Punica</taxon>
    </lineage>
</organism>
<accession>A0A218VWT5</accession>
<dbReference type="AlphaFoldDB" id="A0A218VWT5"/>
<gene>
    <name evidence="1" type="ORF">CDL15_Pgr010446</name>
</gene>
<dbReference type="EMBL" id="MTKT01005804">
    <property type="protein sequence ID" value="OWM64688.1"/>
    <property type="molecule type" value="Genomic_DNA"/>
</dbReference>
<name>A0A218VWT5_PUNGR</name>
<evidence type="ECO:0000313" key="1">
    <source>
        <dbReference type="EMBL" id="OWM64688.1"/>
    </source>
</evidence>
<protein>
    <submittedName>
        <fullName evidence="1">Uncharacterized protein</fullName>
    </submittedName>
</protein>
<reference evidence="2" key="1">
    <citation type="journal article" date="2017" name="Plant J.">
        <title>The pomegranate (Punica granatum L.) genome and the genomics of punicalagin biosynthesis.</title>
        <authorList>
            <person name="Qin G."/>
            <person name="Xu C."/>
            <person name="Ming R."/>
            <person name="Tang H."/>
            <person name="Guyot R."/>
            <person name="Kramer E.M."/>
            <person name="Hu Y."/>
            <person name="Yi X."/>
            <person name="Qi Y."/>
            <person name="Xu X."/>
            <person name="Gao Z."/>
            <person name="Pan H."/>
            <person name="Jian J."/>
            <person name="Tian Y."/>
            <person name="Yue Z."/>
            <person name="Xu Y."/>
        </authorList>
    </citation>
    <scope>NUCLEOTIDE SEQUENCE [LARGE SCALE GENOMIC DNA]</scope>
    <source>
        <strain evidence="2">cv. Dabenzi</strain>
    </source>
</reference>